<dbReference type="InterPro" id="IPR036866">
    <property type="entry name" value="RibonucZ/Hydroxyglut_hydro"/>
</dbReference>
<comment type="pathway">
    <text evidence="2 7">Secondary metabolite metabolism; methylglyoxal degradation; (R)-lactate from methylglyoxal: step 2/2.</text>
</comment>
<comment type="subunit">
    <text evidence="7">Monomer.</text>
</comment>
<dbReference type="RefSeq" id="WP_160591414.1">
    <property type="nucleotide sequence ID" value="NZ_CP047895.1"/>
</dbReference>
<keyword evidence="5 7" id="KW-0378">Hydrolase</keyword>
<organism evidence="9 10">
    <name type="scientific">Sphingomonas changnyeongensis</name>
    <dbReference type="NCBI Taxonomy" id="2698679"/>
    <lineage>
        <taxon>Bacteria</taxon>
        <taxon>Pseudomonadati</taxon>
        <taxon>Pseudomonadota</taxon>
        <taxon>Alphaproteobacteria</taxon>
        <taxon>Sphingomonadales</taxon>
        <taxon>Sphingomonadaceae</taxon>
        <taxon>Sphingomonas</taxon>
    </lineage>
</organism>
<comment type="cofactor">
    <cofactor evidence="7">
        <name>Zn(2+)</name>
        <dbReference type="ChEBI" id="CHEBI:29105"/>
    </cofactor>
    <text evidence="7">Binds 2 Zn(2+) ions per subunit.</text>
</comment>
<feature type="binding site" evidence="7">
    <location>
        <position position="58"/>
    </location>
    <ligand>
        <name>Zn(2+)</name>
        <dbReference type="ChEBI" id="CHEBI:29105"/>
        <label>1</label>
    </ligand>
</feature>
<feature type="binding site" evidence="7">
    <location>
        <position position="61"/>
    </location>
    <ligand>
        <name>Zn(2+)</name>
        <dbReference type="ChEBI" id="CHEBI:29105"/>
        <label>2</label>
    </ligand>
</feature>
<keyword evidence="10" id="KW-1185">Reference proteome</keyword>
<dbReference type="PANTHER" id="PTHR43705">
    <property type="entry name" value="HYDROXYACYLGLUTATHIONE HYDROLASE"/>
    <property type="match status" value="1"/>
</dbReference>
<evidence type="ECO:0000256" key="7">
    <source>
        <dbReference type="HAMAP-Rule" id="MF_01374"/>
    </source>
</evidence>
<evidence type="ECO:0000256" key="3">
    <source>
        <dbReference type="ARBA" id="ARBA00006759"/>
    </source>
</evidence>
<feature type="binding site" evidence="7">
    <location>
        <position position="133"/>
    </location>
    <ligand>
        <name>Zn(2+)</name>
        <dbReference type="ChEBI" id="CHEBI:29105"/>
        <label>2</label>
    </ligand>
</feature>
<dbReference type="GO" id="GO:0019243">
    <property type="term" value="P:methylglyoxal catabolic process to D-lactate via S-lactoyl-glutathione"/>
    <property type="evidence" value="ECO:0007669"/>
    <property type="project" value="UniProtKB-UniRule"/>
</dbReference>
<dbReference type="InterPro" id="IPR017782">
    <property type="entry name" value="Hydroxyacylglutathione_Hdrlase"/>
</dbReference>
<dbReference type="AlphaFoldDB" id="A0A7Z2NUJ2"/>
<dbReference type="Proteomes" id="UP000464468">
    <property type="component" value="Chromosome"/>
</dbReference>
<evidence type="ECO:0000256" key="2">
    <source>
        <dbReference type="ARBA" id="ARBA00004963"/>
    </source>
</evidence>
<feature type="binding site" evidence="7">
    <location>
        <position position="60"/>
    </location>
    <ligand>
        <name>Zn(2+)</name>
        <dbReference type="ChEBI" id="CHEBI:29105"/>
        <label>2</label>
    </ligand>
</feature>
<evidence type="ECO:0000256" key="1">
    <source>
        <dbReference type="ARBA" id="ARBA00001623"/>
    </source>
</evidence>
<sequence>MRLEIIAVPVLADNYVWLAHDPASGDTAVIDPAVAEPVLAAAAARGWTIGQIWNTHWHPDHVGGNAAIKAATGCTITGPAGEADRIPGIDRAVAGGETVSLGAFTGEVIDVPAHTAGHIAYHLPMAGAVFVGDTLFAMGCGRLFEGDAAQMFANMQRLSALPGETEVYCAHEYTLGNARFAVTAEPDNAAIAARLDEVIAARAAGRATVPTTIARERATNPFMRARDADELAARRAAKDSFAG</sequence>
<feature type="domain" description="Metallo-beta-lactamase" evidence="8">
    <location>
        <begin position="13"/>
        <end position="171"/>
    </location>
</feature>
<dbReference type="GO" id="GO:0004416">
    <property type="term" value="F:hydroxyacylglutathione hydrolase activity"/>
    <property type="evidence" value="ECO:0007669"/>
    <property type="project" value="UniProtKB-UniRule"/>
</dbReference>
<protein>
    <recommendedName>
        <fullName evidence="7">Hydroxyacylglutathione hydrolase</fullName>
        <ecNumber evidence="7">3.1.2.6</ecNumber>
    </recommendedName>
    <alternativeName>
        <fullName evidence="7">Glyoxalase II</fullName>
        <shortName evidence="7">Glx II</shortName>
    </alternativeName>
</protein>
<dbReference type="InterPro" id="IPR035680">
    <property type="entry name" value="Clx_II_MBL"/>
</dbReference>
<dbReference type="Gene3D" id="3.60.15.10">
    <property type="entry name" value="Ribonuclease Z/Hydroxyacylglutathione hydrolase-like"/>
    <property type="match status" value="1"/>
</dbReference>
<proteinExistence type="inferred from homology"/>
<dbReference type="GO" id="GO:0046872">
    <property type="term" value="F:metal ion binding"/>
    <property type="evidence" value="ECO:0007669"/>
    <property type="project" value="UniProtKB-KW"/>
</dbReference>
<evidence type="ECO:0000256" key="4">
    <source>
        <dbReference type="ARBA" id="ARBA00022723"/>
    </source>
</evidence>
<reference evidence="9 10" key="1">
    <citation type="submission" date="2020-01" db="EMBL/GenBank/DDBJ databases">
        <title>Sphingomonas sp. C33 whole genome sequece.</title>
        <authorList>
            <person name="Park C."/>
        </authorList>
    </citation>
    <scope>NUCLEOTIDE SEQUENCE [LARGE SCALE GENOMIC DNA]</scope>
    <source>
        <strain evidence="9 10">C33</strain>
    </source>
</reference>
<dbReference type="InterPro" id="IPR050110">
    <property type="entry name" value="Glyoxalase_II_hydrolase"/>
</dbReference>
<evidence type="ECO:0000256" key="5">
    <source>
        <dbReference type="ARBA" id="ARBA00022801"/>
    </source>
</evidence>
<comment type="function">
    <text evidence="7">Thiolesterase that catalyzes the hydrolysis of S-D-lactoyl-glutathione to form glutathione and D-lactic acid.</text>
</comment>
<dbReference type="CDD" id="cd07723">
    <property type="entry name" value="hydroxyacylglutathione_hydrolase_MBL-fold"/>
    <property type="match status" value="1"/>
</dbReference>
<dbReference type="HAMAP" id="MF_01374">
    <property type="entry name" value="Glyoxalase_2"/>
    <property type="match status" value="1"/>
</dbReference>
<feature type="binding site" evidence="7">
    <location>
        <position position="171"/>
    </location>
    <ligand>
        <name>Zn(2+)</name>
        <dbReference type="ChEBI" id="CHEBI:29105"/>
        <label>2</label>
    </ligand>
</feature>
<dbReference type="PIRSF" id="PIRSF005457">
    <property type="entry name" value="Glx"/>
    <property type="match status" value="1"/>
</dbReference>
<feature type="binding site" evidence="7">
    <location>
        <position position="114"/>
    </location>
    <ligand>
        <name>Zn(2+)</name>
        <dbReference type="ChEBI" id="CHEBI:29105"/>
        <label>1</label>
    </ligand>
</feature>
<comment type="similarity">
    <text evidence="3 7">Belongs to the metallo-beta-lactamase superfamily. Glyoxalase II family.</text>
</comment>
<dbReference type="KEGG" id="schy:GVO57_02000"/>
<keyword evidence="6 7" id="KW-0862">Zinc</keyword>
<accession>A0A7Z2NUJ2</accession>
<dbReference type="SMART" id="SM00849">
    <property type="entry name" value="Lactamase_B"/>
    <property type="match status" value="1"/>
</dbReference>
<dbReference type="SUPFAM" id="SSF56281">
    <property type="entry name" value="Metallo-hydrolase/oxidoreductase"/>
    <property type="match status" value="1"/>
</dbReference>
<dbReference type="NCBIfam" id="TIGR03413">
    <property type="entry name" value="GSH_gloB"/>
    <property type="match status" value="1"/>
</dbReference>
<dbReference type="PANTHER" id="PTHR43705:SF1">
    <property type="entry name" value="HYDROXYACYLGLUTATHIONE HYDROLASE GLOB"/>
    <property type="match status" value="1"/>
</dbReference>
<evidence type="ECO:0000313" key="9">
    <source>
        <dbReference type="EMBL" id="QHL89822.1"/>
    </source>
</evidence>
<evidence type="ECO:0000256" key="6">
    <source>
        <dbReference type="ARBA" id="ARBA00022833"/>
    </source>
</evidence>
<comment type="catalytic activity">
    <reaction evidence="1 7">
        <text>an S-(2-hydroxyacyl)glutathione + H2O = a 2-hydroxy carboxylate + glutathione + H(+)</text>
        <dbReference type="Rhea" id="RHEA:21864"/>
        <dbReference type="ChEBI" id="CHEBI:15377"/>
        <dbReference type="ChEBI" id="CHEBI:15378"/>
        <dbReference type="ChEBI" id="CHEBI:57925"/>
        <dbReference type="ChEBI" id="CHEBI:58896"/>
        <dbReference type="ChEBI" id="CHEBI:71261"/>
        <dbReference type="EC" id="3.1.2.6"/>
    </reaction>
</comment>
<evidence type="ECO:0000259" key="8">
    <source>
        <dbReference type="SMART" id="SM00849"/>
    </source>
</evidence>
<evidence type="ECO:0000313" key="10">
    <source>
        <dbReference type="Proteomes" id="UP000464468"/>
    </source>
</evidence>
<name>A0A7Z2NUJ2_9SPHN</name>
<feature type="binding site" evidence="7">
    <location>
        <position position="56"/>
    </location>
    <ligand>
        <name>Zn(2+)</name>
        <dbReference type="ChEBI" id="CHEBI:29105"/>
        <label>1</label>
    </ligand>
</feature>
<dbReference type="Pfam" id="PF16123">
    <property type="entry name" value="HAGH_C"/>
    <property type="match status" value="1"/>
</dbReference>
<dbReference type="EMBL" id="CP047895">
    <property type="protein sequence ID" value="QHL89822.1"/>
    <property type="molecule type" value="Genomic_DNA"/>
</dbReference>
<dbReference type="InterPro" id="IPR032282">
    <property type="entry name" value="HAGH_C"/>
</dbReference>
<feature type="binding site" evidence="7">
    <location>
        <position position="133"/>
    </location>
    <ligand>
        <name>Zn(2+)</name>
        <dbReference type="ChEBI" id="CHEBI:29105"/>
        <label>1</label>
    </ligand>
</feature>
<dbReference type="InterPro" id="IPR001279">
    <property type="entry name" value="Metallo-B-lactamas"/>
</dbReference>
<dbReference type="Pfam" id="PF00753">
    <property type="entry name" value="Lactamase_B"/>
    <property type="match status" value="1"/>
</dbReference>
<gene>
    <name evidence="7 9" type="primary">gloB</name>
    <name evidence="9" type="ORF">GVO57_02000</name>
</gene>
<dbReference type="UniPathway" id="UPA00619">
    <property type="reaction ID" value="UER00676"/>
</dbReference>
<dbReference type="EC" id="3.1.2.6" evidence="7"/>
<keyword evidence="4 7" id="KW-0479">Metal-binding</keyword>